<comment type="caution">
    <text evidence="1">The sequence shown here is derived from an EMBL/GenBank/DDBJ whole genome shotgun (WGS) entry which is preliminary data.</text>
</comment>
<protein>
    <recommendedName>
        <fullName evidence="3">DinB-like domain-containing protein</fullName>
    </recommendedName>
</protein>
<dbReference type="Proteomes" id="UP000612746">
    <property type="component" value="Unassembled WGS sequence"/>
</dbReference>
<evidence type="ECO:0000313" key="1">
    <source>
        <dbReference type="EMBL" id="KAG2183920.1"/>
    </source>
</evidence>
<reference evidence="1" key="1">
    <citation type="submission" date="2020-12" db="EMBL/GenBank/DDBJ databases">
        <title>Metabolic potential, ecology and presence of endohyphal bacteria is reflected in genomic diversity of Mucoromycotina.</title>
        <authorList>
            <person name="Muszewska A."/>
            <person name="Okrasinska A."/>
            <person name="Steczkiewicz K."/>
            <person name="Drgas O."/>
            <person name="Orlowska M."/>
            <person name="Perlinska-Lenart U."/>
            <person name="Aleksandrzak-Piekarczyk T."/>
            <person name="Szatraj K."/>
            <person name="Zielenkiewicz U."/>
            <person name="Pilsyk S."/>
            <person name="Malc E."/>
            <person name="Mieczkowski P."/>
            <person name="Kruszewska J.S."/>
            <person name="Biernat P."/>
            <person name="Pawlowska J."/>
        </authorList>
    </citation>
    <scope>NUCLEOTIDE SEQUENCE</scope>
    <source>
        <strain evidence="1">WA0000051536</strain>
    </source>
</reference>
<evidence type="ECO:0008006" key="3">
    <source>
        <dbReference type="Google" id="ProtNLM"/>
    </source>
</evidence>
<accession>A0A8H7UI41</accession>
<dbReference type="AlphaFoldDB" id="A0A8H7UI41"/>
<sequence length="207" mass="23169">MAQTKISTQSTDSHTVVDSLPVTPLSLKMQNQSGSSNLIEISRKILEQPIDLITNMSQDDFTQESKLMPKSTIGKHIRHMSDHFRILLSNPDLSCNDLNYDLRSRNVAAETDPTATIQLLKDLESRLSSLEDIPFSQKVTLTATIDPNMPPEQYTSSLGRELWYCCIHAIHHYASVKTICLERGLDVPDSFGVAPSTLQHAQESHHD</sequence>
<name>A0A8H7UI41_9FUNG</name>
<evidence type="ECO:0000313" key="2">
    <source>
        <dbReference type="Proteomes" id="UP000612746"/>
    </source>
</evidence>
<dbReference type="EMBL" id="JAEPRA010000006">
    <property type="protein sequence ID" value="KAG2183920.1"/>
    <property type="molecule type" value="Genomic_DNA"/>
</dbReference>
<dbReference type="SUPFAM" id="SSF109854">
    <property type="entry name" value="DinB/YfiT-like putative metalloenzymes"/>
    <property type="match status" value="1"/>
</dbReference>
<dbReference type="InterPro" id="IPR034660">
    <property type="entry name" value="DinB/YfiT-like"/>
</dbReference>
<dbReference type="OrthoDB" id="5564877at2759"/>
<organism evidence="1 2">
    <name type="scientific">Umbelopsis vinacea</name>
    <dbReference type="NCBI Taxonomy" id="44442"/>
    <lineage>
        <taxon>Eukaryota</taxon>
        <taxon>Fungi</taxon>
        <taxon>Fungi incertae sedis</taxon>
        <taxon>Mucoromycota</taxon>
        <taxon>Mucoromycotina</taxon>
        <taxon>Umbelopsidomycetes</taxon>
        <taxon>Umbelopsidales</taxon>
        <taxon>Umbelopsidaceae</taxon>
        <taxon>Umbelopsis</taxon>
    </lineage>
</organism>
<proteinExistence type="predicted"/>
<dbReference type="PANTHER" id="PTHR39473:SF1">
    <property type="entry name" value="DINB-LIKE DOMAIN-CONTAINING PROTEIN"/>
    <property type="match status" value="1"/>
</dbReference>
<dbReference type="PANTHER" id="PTHR39473">
    <property type="match status" value="1"/>
</dbReference>
<gene>
    <name evidence="1" type="ORF">INT44_008931</name>
</gene>
<keyword evidence="2" id="KW-1185">Reference proteome</keyword>